<reference evidence="4 5" key="1">
    <citation type="submission" date="2020-07" db="EMBL/GenBank/DDBJ databases">
        <title>Sequencing the genomes of 1000 actinobacteria strains.</title>
        <authorList>
            <person name="Klenk H.-P."/>
        </authorList>
    </citation>
    <scope>NUCLEOTIDE SEQUENCE [LARGE SCALE GENOMIC DNA]</scope>
    <source>
        <strain evidence="4 5">DSM 45763</strain>
    </source>
</reference>
<feature type="compositionally biased region" description="Low complexity" evidence="1">
    <location>
        <begin position="153"/>
        <end position="171"/>
    </location>
</feature>
<protein>
    <recommendedName>
        <fullName evidence="3">General stress protein 17M-like domain-containing protein</fullName>
    </recommendedName>
</protein>
<dbReference type="EMBL" id="JACCCO010000002">
    <property type="protein sequence ID" value="NYF41768.1"/>
    <property type="molecule type" value="Genomic_DNA"/>
</dbReference>
<keyword evidence="5" id="KW-1185">Reference proteome</keyword>
<feature type="transmembrane region" description="Helical" evidence="2">
    <location>
        <begin position="62"/>
        <end position="85"/>
    </location>
</feature>
<dbReference type="RefSeq" id="WP_218912321.1">
    <property type="nucleotide sequence ID" value="NZ_CP192034.1"/>
</dbReference>
<evidence type="ECO:0000259" key="3">
    <source>
        <dbReference type="Pfam" id="PF11181"/>
    </source>
</evidence>
<organism evidence="4 5">
    <name type="scientific">Streptosporangium sandarakinum</name>
    <dbReference type="NCBI Taxonomy" id="1260955"/>
    <lineage>
        <taxon>Bacteria</taxon>
        <taxon>Bacillati</taxon>
        <taxon>Actinomycetota</taxon>
        <taxon>Actinomycetes</taxon>
        <taxon>Streptosporangiales</taxon>
        <taxon>Streptosporangiaceae</taxon>
        <taxon>Streptosporangium</taxon>
    </lineage>
</organism>
<dbReference type="Proteomes" id="UP000576393">
    <property type="component" value="Unassembled WGS sequence"/>
</dbReference>
<evidence type="ECO:0000313" key="5">
    <source>
        <dbReference type="Proteomes" id="UP000576393"/>
    </source>
</evidence>
<sequence>MRPAETPPAAREPVANYRTYAEAQRAVDYLSDQKFPVENTSIVGVDLRLVEKVLGRLTYLRATGMGAASGAWIGLLVGLFLAIFVPGRFGLLLILWGLIWGVIAGAIFGLVGHALTGGKRDFISSSELVADHYEVLATAPHVVEARRVLESMSPGGTPMGTMPPGSATPGGTVPPPATGGPGTMPPGAHGAPGAMPPGAVPPRP</sequence>
<evidence type="ECO:0000313" key="4">
    <source>
        <dbReference type="EMBL" id="NYF41768.1"/>
    </source>
</evidence>
<dbReference type="AlphaFoldDB" id="A0A852V277"/>
<evidence type="ECO:0000256" key="1">
    <source>
        <dbReference type="SAM" id="MobiDB-lite"/>
    </source>
</evidence>
<keyword evidence="2" id="KW-1133">Transmembrane helix</keyword>
<feature type="transmembrane region" description="Helical" evidence="2">
    <location>
        <begin position="91"/>
        <end position="115"/>
    </location>
</feature>
<keyword evidence="2" id="KW-0472">Membrane</keyword>
<dbReference type="Pfam" id="PF11181">
    <property type="entry name" value="YflT"/>
    <property type="match status" value="1"/>
</dbReference>
<feature type="region of interest" description="Disordered" evidence="1">
    <location>
        <begin position="153"/>
        <end position="204"/>
    </location>
</feature>
<gene>
    <name evidence="4" type="ORF">HDA43_003969</name>
</gene>
<evidence type="ECO:0000256" key="2">
    <source>
        <dbReference type="SAM" id="Phobius"/>
    </source>
</evidence>
<accession>A0A852V277</accession>
<feature type="compositionally biased region" description="Pro residues" evidence="1">
    <location>
        <begin position="194"/>
        <end position="204"/>
    </location>
</feature>
<comment type="caution">
    <text evidence="4">The sequence shown here is derived from an EMBL/GenBank/DDBJ whole genome shotgun (WGS) entry which is preliminary data.</text>
</comment>
<keyword evidence="2" id="KW-0812">Transmembrane</keyword>
<proteinExistence type="predicted"/>
<name>A0A852V277_9ACTN</name>
<feature type="domain" description="General stress protein 17M-like" evidence="3">
    <location>
        <begin position="14"/>
        <end position="85"/>
    </location>
</feature>
<dbReference type="InterPro" id="IPR025889">
    <property type="entry name" value="GSP17M-like_dom"/>
</dbReference>